<dbReference type="Proteomes" id="UP000030693">
    <property type="component" value="Unassembled WGS sequence"/>
</dbReference>
<accession>A0A058ZD25</accession>
<protein>
    <submittedName>
        <fullName evidence="2">Uncharacterized protein</fullName>
    </submittedName>
</protein>
<dbReference type="RefSeq" id="XP_009493411.1">
    <property type="nucleotide sequence ID" value="XM_009495136.1"/>
</dbReference>
<feature type="compositionally biased region" description="Basic residues" evidence="1">
    <location>
        <begin position="229"/>
        <end position="241"/>
    </location>
</feature>
<evidence type="ECO:0000256" key="1">
    <source>
        <dbReference type="SAM" id="MobiDB-lite"/>
    </source>
</evidence>
<evidence type="ECO:0000313" key="2">
    <source>
        <dbReference type="EMBL" id="KCV71833.1"/>
    </source>
</evidence>
<sequence length="315" mass="33523">MPKRTSPRVTREEREHPTRIHRERWQLWRGEAGGGSPQRGAHSLEWYFLGYWTVGISSLEEVANITPELRVDQAIDRHRGGDRGGTLASPGPRRQEPRAGLGLVVLAGAWGGGGIGLGPGAAALVLGLVGGGLGAGAQSCPTASCSGPDDKLLEGDGPSGGGGRRPTGSCGGCRCWAALLRGGAGRAGDGQFRTRMRPLGGRAPATAQQQGIPPVGWVERRGPEETSHGRGHCRAPRRRGIRPPDRHSHQACWQGWPGPSRQGGGEPGKAALANRRQVLRCRVKRRARLNCHEITLGSRLKAHRGWWPPDGGDPI</sequence>
<dbReference type="EMBL" id="KB932202">
    <property type="protein sequence ID" value="KCV71833.1"/>
    <property type="molecule type" value="Genomic_DNA"/>
</dbReference>
<feature type="region of interest" description="Disordered" evidence="1">
    <location>
        <begin position="139"/>
        <end position="168"/>
    </location>
</feature>
<dbReference type="AlphaFoldDB" id="A0A058ZD25"/>
<feature type="compositionally biased region" description="Gly residues" evidence="1">
    <location>
        <begin position="157"/>
        <end position="168"/>
    </location>
</feature>
<organism evidence="2">
    <name type="scientific">Fonticula alba</name>
    <name type="common">Slime mold</name>
    <dbReference type="NCBI Taxonomy" id="691883"/>
    <lineage>
        <taxon>Eukaryota</taxon>
        <taxon>Rotosphaerida</taxon>
        <taxon>Fonticulaceae</taxon>
        <taxon>Fonticula</taxon>
    </lineage>
</organism>
<proteinExistence type="predicted"/>
<keyword evidence="3" id="KW-1185">Reference proteome</keyword>
<dbReference type="GeneID" id="20525977"/>
<name>A0A058ZD25_FONAL</name>
<feature type="region of interest" description="Disordered" evidence="1">
    <location>
        <begin position="222"/>
        <end position="270"/>
    </location>
</feature>
<evidence type="ECO:0000313" key="3">
    <source>
        <dbReference type="Proteomes" id="UP000030693"/>
    </source>
</evidence>
<feature type="region of interest" description="Disordered" evidence="1">
    <location>
        <begin position="77"/>
        <end position="97"/>
    </location>
</feature>
<reference evidence="2" key="1">
    <citation type="submission" date="2013-04" db="EMBL/GenBank/DDBJ databases">
        <title>The Genome Sequence of Fonticula alba ATCC 38817.</title>
        <authorList>
            <consortium name="The Broad Institute Genomics Platform"/>
            <person name="Russ C."/>
            <person name="Cuomo C."/>
            <person name="Burger G."/>
            <person name="Gray M.W."/>
            <person name="Holland P.W.H."/>
            <person name="King N."/>
            <person name="Lang F.B.F."/>
            <person name="Roger A.J."/>
            <person name="Ruiz-Trillo I."/>
            <person name="Brown M."/>
            <person name="Walker B."/>
            <person name="Young S."/>
            <person name="Zeng Q."/>
            <person name="Gargeya S."/>
            <person name="Fitzgerald M."/>
            <person name="Haas B."/>
            <person name="Abouelleil A."/>
            <person name="Allen A.W."/>
            <person name="Alvarado L."/>
            <person name="Arachchi H.M."/>
            <person name="Berlin A.M."/>
            <person name="Chapman S.B."/>
            <person name="Gainer-Dewar J."/>
            <person name="Goldberg J."/>
            <person name="Griggs A."/>
            <person name="Gujja S."/>
            <person name="Hansen M."/>
            <person name="Howarth C."/>
            <person name="Imamovic A."/>
            <person name="Ireland A."/>
            <person name="Larimer J."/>
            <person name="McCowan C."/>
            <person name="Murphy C."/>
            <person name="Pearson M."/>
            <person name="Poon T.W."/>
            <person name="Priest M."/>
            <person name="Roberts A."/>
            <person name="Saif S."/>
            <person name="Shea T."/>
            <person name="Sisk P."/>
            <person name="Sykes S."/>
            <person name="Wortman J."/>
            <person name="Nusbaum C."/>
            <person name="Birren B."/>
        </authorList>
    </citation>
    <scope>NUCLEOTIDE SEQUENCE [LARGE SCALE GENOMIC DNA]</scope>
    <source>
        <strain evidence="2">ATCC 38817</strain>
    </source>
</reference>
<gene>
    <name evidence="2" type="ORF">H696_01252</name>
</gene>